<feature type="active site" description="Proton acceptor; specific for (R)-substrate epimerization" evidence="5">
    <location>
        <position position="154"/>
    </location>
</feature>
<reference evidence="10 11" key="1">
    <citation type="submission" date="2018-02" db="EMBL/GenBank/DDBJ databases">
        <title>Comparative genomes isolates from brazilian mangrove.</title>
        <authorList>
            <person name="Araujo J.E."/>
            <person name="Taketani R.G."/>
            <person name="Silva M.C.P."/>
            <person name="Loureco M.V."/>
            <person name="Andreote F.D."/>
        </authorList>
    </citation>
    <scope>NUCLEOTIDE SEQUENCE [LARGE SCALE GENOMIC DNA]</scope>
    <source>
        <strain evidence="10 11">Hex-1 MGV</strain>
    </source>
</reference>
<feature type="binding site" evidence="6">
    <location>
        <position position="178"/>
    </location>
    <ligand>
        <name>Mg(2+)</name>
        <dbReference type="ChEBI" id="CHEBI:18420"/>
    </ligand>
</feature>
<dbReference type="InterPro" id="IPR029017">
    <property type="entry name" value="Enolase-like_N"/>
</dbReference>
<dbReference type="Gene3D" id="3.20.20.120">
    <property type="entry name" value="Enolase-like C-terminal domain"/>
    <property type="match status" value="1"/>
</dbReference>
<dbReference type="SMART" id="SM00922">
    <property type="entry name" value="MR_MLE"/>
    <property type="match status" value="1"/>
</dbReference>
<proteinExistence type="inferred from homology"/>
<dbReference type="Pfam" id="PF13378">
    <property type="entry name" value="MR_MLE_C"/>
    <property type="match status" value="1"/>
</dbReference>
<evidence type="ECO:0000256" key="4">
    <source>
        <dbReference type="ARBA" id="ARBA00023235"/>
    </source>
</evidence>
<protein>
    <recommendedName>
        <fullName evidence="7">Dipeptide epimerase</fullName>
        <ecNumber evidence="7">5.1.1.-</ecNumber>
    </recommendedName>
</protein>
<feature type="binding site" evidence="6">
    <location>
        <position position="204"/>
    </location>
    <ligand>
        <name>Mg(2+)</name>
        <dbReference type="ChEBI" id="CHEBI:18420"/>
    </ligand>
</feature>
<dbReference type="GO" id="GO:0016855">
    <property type="term" value="F:racemase and epimerase activity, acting on amino acids and derivatives"/>
    <property type="evidence" value="ECO:0007669"/>
    <property type="project" value="UniProtKB-UniRule"/>
</dbReference>
<comment type="caution">
    <text evidence="10">The sequence shown here is derived from an EMBL/GenBank/DDBJ whole genome shotgun (WGS) entry which is preliminary data.</text>
</comment>
<dbReference type="EC" id="5.1.1.-" evidence="7"/>
<feature type="binding site" evidence="6">
    <location>
        <position position="230"/>
    </location>
    <ligand>
        <name>Mg(2+)</name>
        <dbReference type="ChEBI" id="CHEBI:18420"/>
    </ligand>
</feature>
<dbReference type="InterPro" id="IPR036849">
    <property type="entry name" value="Enolase-like_C_sf"/>
</dbReference>
<dbReference type="InterPro" id="IPR013342">
    <property type="entry name" value="Mandelate_racemase_C"/>
</dbReference>
<dbReference type="Pfam" id="PF02746">
    <property type="entry name" value="MR_MLE_N"/>
    <property type="match status" value="1"/>
</dbReference>
<evidence type="ECO:0000256" key="7">
    <source>
        <dbReference type="RuleBase" id="RU366006"/>
    </source>
</evidence>
<evidence type="ECO:0000256" key="2">
    <source>
        <dbReference type="ARBA" id="ARBA00022723"/>
    </source>
</evidence>
<sequence>MKMSLHRIDLPLKRTFTISRESMDCQHSLIVVLEHDGMFGFGEVTENAYYGHTLDAIETALYSAKPWLSRYIAEFPEAVWPDAEAALNERFALSALDMAAHDLWARRNGERLYETWGLSWRHIPTSSYTIGIDDIDTMVAKLQEMPGWDVYKIKLGTPNDIEIVTELRRHSDARFRVDANCAWTVSQTIENSQQMASLGVEFIEQPLPPTASDADRLEVYANSALPIIADENCQVESDVAKCHGLFHGVNVKICKCGGLTPAKRMLVRAKQLGMKTMVGCMVESSIGISGAAHLAPLLDYADLDGAVLLREEPATGVVIDRGQIQLPPGLGSGGGWKSSVLTPSPTTV</sequence>
<dbReference type="GO" id="GO:0046872">
    <property type="term" value="F:metal ion binding"/>
    <property type="evidence" value="ECO:0007669"/>
    <property type="project" value="UniProtKB-KW"/>
</dbReference>
<evidence type="ECO:0000313" key="10">
    <source>
        <dbReference type="EMBL" id="PQO40564.1"/>
    </source>
</evidence>
<comment type="similarity">
    <text evidence="1 7">Belongs to the mandelate racemase/muconate lactonizing enzyme family.</text>
</comment>
<keyword evidence="3 6" id="KW-0460">Magnesium</keyword>
<gene>
    <name evidence="10" type="ORF">C5Y83_01145</name>
</gene>
<keyword evidence="4 7" id="KW-0413">Isomerase</keyword>
<dbReference type="InterPro" id="IPR034603">
    <property type="entry name" value="Dipeptide_epimerase"/>
</dbReference>
<dbReference type="InterPro" id="IPR034593">
    <property type="entry name" value="DgoD-like"/>
</dbReference>
<dbReference type="Gene3D" id="3.30.390.10">
    <property type="entry name" value="Enolase-like, N-terminal domain"/>
    <property type="match status" value="1"/>
</dbReference>
<feature type="region of interest" description="Disordered" evidence="8">
    <location>
        <begin position="329"/>
        <end position="348"/>
    </location>
</feature>
<organism evidence="10 11">
    <name type="scientific">Blastopirellula marina</name>
    <dbReference type="NCBI Taxonomy" id="124"/>
    <lineage>
        <taxon>Bacteria</taxon>
        <taxon>Pseudomonadati</taxon>
        <taxon>Planctomycetota</taxon>
        <taxon>Planctomycetia</taxon>
        <taxon>Pirellulales</taxon>
        <taxon>Pirellulaceae</taxon>
        <taxon>Blastopirellula</taxon>
    </lineage>
</organism>
<dbReference type="EMBL" id="PUHY01000001">
    <property type="protein sequence ID" value="PQO40564.1"/>
    <property type="molecule type" value="Genomic_DNA"/>
</dbReference>
<dbReference type="InterPro" id="IPR013341">
    <property type="entry name" value="Mandelate_racemase_N_dom"/>
</dbReference>
<dbReference type="OrthoDB" id="9775391at2"/>
<dbReference type="PANTHER" id="PTHR48080:SF3">
    <property type="entry name" value="ENOLASE SUPERFAMILY MEMBER DDB_G0284701"/>
    <property type="match status" value="1"/>
</dbReference>
<dbReference type="SUPFAM" id="SSF54826">
    <property type="entry name" value="Enolase N-terminal domain-like"/>
    <property type="match status" value="1"/>
</dbReference>
<comment type="cofactor">
    <cofactor evidence="6 7">
        <name>Mg(2+)</name>
        <dbReference type="ChEBI" id="CHEBI:18420"/>
    </cofactor>
    <text evidence="6 7">Binds 1 Mg(2+) ion per subunit.</text>
</comment>
<dbReference type="Proteomes" id="UP000238322">
    <property type="component" value="Unassembled WGS sequence"/>
</dbReference>
<dbReference type="PANTHER" id="PTHR48080">
    <property type="entry name" value="D-GALACTONATE DEHYDRATASE-RELATED"/>
    <property type="match status" value="1"/>
</dbReference>
<dbReference type="SUPFAM" id="SSF51604">
    <property type="entry name" value="Enolase C-terminal domain-like"/>
    <property type="match status" value="1"/>
</dbReference>
<name>A0A2S8G8X8_9BACT</name>
<evidence type="ECO:0000256" key="8">
    <source>
        <dbReference type="SAM" id="MobiDB-lite"/>
    </source>
</evidence>
<dbReference type="CDD" id="cd03319">
    <property type="entry name" value="L-Ala-DL-Glu_epimerase"/>
    <property type="match status" value="1"/>
</dbReference>
<keyword evidence="2 6" id="KW-0479">Metal-binding</keyword>
<evidence type="ECO:0000313" key="11">
    <source>
        <dbReference type="Proteomes" id="UP000238322"/>
    </source>
</evidence>
<feature type="active site" description="Proton acceptor; specific for (S)-substrate epimerization" evidence="5">
    <location>
        <position position="252"/>
    </location>
</feature>
<dbReference type="InterPro" id="IPR029065">
    <property type="entry name" value="Enolase_C-like"/>
</dbReference>
<evidence type="ECO:0000256" key="6">
    <source>
        <dbReference type="PIRSR" id="PIRSR634603-3"/>
    </source>
</evidence>
<feature type="domain" description="Mandelate racemase/muconate lactonizing enzyme C-terminal" evidence="9">
    <location>
        <begin position="135"/>
        <end position="226"/>
    </location>
</feature>
<dbReference type="SFLD" id="SFLDS00001">
    <property type="entry name" value="Enolase"/>
    <property type="match status" value="1"/>
</dbReference>
<evidence type="ECO:0000259" key="9">
    <source>
        <dbReference type="SMART" id="SM00922"/>
    </source>
</evidence>
<dbReference type="AlphaFoldDB" id="A0A2S8G8X8"/>
<dbReference type="SFLD" id="SFLDG00180">
    <property type="entry name" value="muconate_cycloisomerase"/>
    <property type="match status" value="1"/>
</dbReference>
<evidence type="ECO:0000256" key="1">
    <source>
        <dbReference type="ARBA" id="ARBA00008031"/>
    </source>
</evidence>
<evidence type="ECO:0000256" key="3">
    <source>
        <dbReference type="ARBA" id="ARBA00022842"/>
    </source>
</evidence>
<feature type="compositionally biased region" description="Polar residues" evidence="8">
    <location>
        <begin position="339"/>
        <end position="348"/>
    </location>
</feature>
<accession>A0A2S8G8X8</accession>
<evidence type="ECO:0000256" key="5">
    <source>
        <dbReference type="PIRSR" id="PIRSR634603-1"/>
    </source>
</evidence>